<keyword evidence="2" id="KW-0963">Cytoplasm</keyword>
<keyword evidence="4" id="KW-0902">Two-component regulatory system</keyword>
<dbReference type="Pfam" id="PF00072">
    <property type="entry name" value="Response_reg"/>
    <property type="match status" value="1"/>
</dbReference>
<dbReference type="PANTHER" id="PTHR42713">
    <property type="entry name" value="HISTIDINE KINASE-RELATED"/>
    <property type="match status" value="1"/>
</dbReference>
<dbReference type="Gene3D" id="3.40.50.2300">
    <property type="match status" value="1"/>
</dbReference>
<evidence type="ECO:0000256" key="1">
    <source>
        <dbReference type="ARBA" id="ARBA00004496"/>
    </source>
</evidence>
<accession>A0A848MAQ0</accession>
<dbReference type="InterPro" id="IPR009057">
    <property type="entry name" value="Homeodomain-like_sf"/>
</dbReference>
<dbReference type="RefSeq" id="WP_169505820.1">
    <property type="nucleotide sequence ID" value="NZ_JABBPN010000014.1"/>
</dbReference>
<feature type="domain" description="Response regulatory" evidence="10">
    <location>
        <begin position="3"/>
        <end position="120"/>
    </location>
</feature>
<dbReference type="PANTHER" id="PTHR42713:SF3">
    <property type="entry name" value="TRANSCRIPTIONAL REGULATORY PROTEIN HPTR"/>
    <property type="match status" value="1"/>
</dbReference>
<evidence type="ECO:0000256" key="3">
    <source>
        <dbReference type="ARBA" id="ARBA00022553"/>
    </source>
</evidence>
<organism evidence="11 12">
    <name type="scientific">Paenibacillus lemnae</name>
    <dbReference type="NCBI Taxonomy" id="1330551"/>
    <lineage>
        <taxon>Bacteria</taxon>
        <taxon>Bacillati</taxon>
        <taxon>Bacillota</taxon>
        <taxon>Bacilli</taxon>
        <taxon>Bacillales</taxon>
        <taxon>Paenibacillaceae</taxon>
        <taxon>Paenibacillus</taxon>
    </lineage>
</organism>
<evidence type="ECO:0000259" key="10">
    <source>
        <dbReference type="PROSITE" id="PS50110"/>
    </source>
</evidence>
<dbReference type="InterPro" id="IPR011006">
    <property type="entry name" value="CheY-like_superfamily"/>
</dbReference>
<keyword evidence="3 8" id="KW-0597">Phosphoprotein</keyword>
<keyword evidence="5" id="KW-0805">Transcription regulation</keyword>
<dbReference type="SUPFAM" id="SSF52172">
    <property type="entry name" value="CheY-like"/>
    <property type="match status" value="1"/>
</dbReference>
<dbReference type="SMART" id="SM00448">
    <property type="entry name" value="REC"/>
    <property type="match status" value="1"/>
</dbReference>
<dbReference type="InterPro" id="IPR018060">
    <property type="entry name" value="HTH_AraC"/>
</dbReference>
<keyword evidence="6" id="KW-0238">DNA-binding</keyword>
<dbReference type="PROSITE" id="PS50110">
    <property type="entry name" value="RESPONSE_REGULATORY"/>
    <property type="match status" value="1"/>
</dbReference>
<evidence type="ECO:0000256" key="2">
    <source>
        <dbReference type="ARBA" id="ARBA00022490"/>
    </source>
</evidence>
<evidence type="ECO:0000313" key="12">
    <source>
        <dbReference type="Proteomes" id="UP000565468"/>
    </source>
</evidence>
<dbReference type="GO" id="GO:0043565">
    <property type="term" value="F:sequence-specific DNA binding"/>
    <property type="evidence" value="ECO:0007669"/>
    <property type="project" value="InterPro"/>
</dbReference>
<evidence type="ECO:0000256" key="4">
    <source>
        <dbReference type="ARBA" id="ARBA00023012"/>
    </source>
</evidence>
<feature type="domain" description="HTH araC/xylS-type" evidence="9">
    <location>
        <begin position="400"/>
        <end position="499"/>
    </location>
</feature>
<evidence type="ECO:0000256" key="8">
    <source>
        <dbReference type="PROSITE-ProRule" id="PRU00169"/>
    </source>
</evidence>
<dbReference type="GO" id="GO:0000160">
    <property type="term" value="P:phosphorelay signal transduction system"/>
    <property type="evidence" value="ECO:0007669"/>
    <property type="project" value="UniProtKB-KW"/>
</dbReference>
<gene>
    <name evidence="11" type="ORF">HII30_14805</name>
</gene>
<dbReference type="CDD" id="cd17536">
    <property type="entry name" value="REC_YesN-like"/>
    <property type="match status" value="1"/>
</dbReference>
<dbReference type="PROSITE" id="PS01124">
    <property type="entry name" value="HTH_ARAC_FAMILY_2"/>
    <property type="match status" value="1"/>
</dbReference>
<evidence type="ECO:0000256" key="7">
    <source>
        <dbReference type="ARBA" id="ARBA00023163"/>
    </source>
</evidence>
<keyword evidence="12" id="KW-1185">Reference proteome</keyword>
<proteinExistence type="predicted"/>
<dbReference type="InterPro" id="IPR051552">
    <property type="entry name" value="HptR"/>
</dbReference>
<comment type="caution">
    <text evidence="11">The sequence shown here is derived from an EMBL/GenBank/DDBJ whole genome shotgun (WGS) entry which is preliminary data.</text>
</comment>
<evidence type="ECO:0000313" key="11">
    <source>
        <dbReference type="EMBL" id="NMO97033.1"/>
    </source>
</evidence>
<sequence>MFTVIIAEDSKPILRNIKSHLQSLLLPVQVAGTAANGEEALKLICQHQPDILLTDIRMPKLDGMALIEQAKLLAPAMKVILISGYSDFEYTRRALSLQVFDYLLKPVERSELEEVLKRVTEELSRNRQEASGTREISLSDVLASDQLENTVLAETELPAAGFLLVIRRQPFTPKENWERTHLQSVLKLLIPSVRMVLSLREPEHFLAIWDVTEGQQMVNGTGWNGIWEHLESHGISAALAGQLRAVYRVEWPSFCMEGVRFLGERLGVCSTAPLEIQYAFSAEASPSKERELVTGRFTEMILQRQKDAFLLKLTEQLAKWKSDNVRLYDLEYFLSSVLDTLSSINQGLPFKEIPKSAYELIRSLDALSYENFMKELLNVLEALFDHILANNKKSGEELFQQLEGYLSMNIYSYVSIPDLADRFHVSPSYISRIIKRHTGSTFVHYYMKLKIQEACRLIQEKQDMRIKEISDALSFSDPQYFSKVFKEYTGVSPSVYKEQLTEPG</sequence>
<evidence type="ECO:0000259" key="9">
    <source>
        <dbReference type="PROSITE" id="PS01124"/>
    </source>
</evidence>
<evidence type="ECO:0000256" key="5">
    <source>
        <dbReference type="ARBA" id="ARBA00023015"/>
    </source>
</evidence>
<keyword evidence="7" id="KW-0804">Transcription</keyword>
<comment type="subcellular location">
    <subcellularLocation>
        <location evidence="1">Cytoplasm</location>
    </subcellularLocation>
</comment>
<protein>
    <submittedName>
        <fullName evidence="11">Response regulator</fullName>
    </submittedName>
</protein>
<reference evidence="11 12" key="1">
    <citation type="submission" date="2020-04" db="EMBL/GenBank/DDBJ databases">
        <title>Paenibacillus algicola sp. nov., a novel marine bacterium producing alginate lyase.</title>
        <authorList>
            <person name="Huang H."/>
        </authorList>
    </citation>
    <scope>NUCLEOTIDE SEQUENCE [LARGE SCALE GENOMIC DNA]</scope>
    <source>
        <strain evidence="11 12">L7-75</strain>
    </source>
</reference>
<dbReference type="SMART" id="SM00342">
    <property type="entry name" value="HTH_ARAC"/>
    <property type="match status" value="1"/>
</dbReference>
<dbReference type="GO" id="GO:0005737">
    <property type="term" value="C:cytoplasm"/>
    <property type="evidence" value="ECO:0007669"/>
    <property type="project" value="UniProtKB-SubCell"/>
</dbReference>
<feature type="modified residue" description="4-aspartylphosphate" evidence="8">
    <location>
        <position position="55"/>
    </location>
</feature>
<dbReference type="Proteomes" id="UP000565468">
    <property type="component" value="Unassembled WGS sequence"/>
</dbReference>
<dbReference type="InterPro" id="IPR001789">
    <property type="entry name" value="Sig_transdc_resp-reg_receiver"/>
</dbReference>
<dbReference type="AlphaFoldDB" id="A0A848MAQ0"/>
<dbReference type="SUPFAM" id="SSF46689">
    <property type="entry name" value="Homeodomain-like"/>
    <property type="match status" value="2"/>
</dbReference>
<dbReference type="Pfam" id="PF12833">
    <property type="entry name" value="HTH_18"/>
    <property type="match status" value="1"/>
</dbReference>
<dbReference type="Gene3D" id="1.10.10.60">
    <property type="entry name" value="Homeodomain-like"/>
    <property type="match status" value="2"/>
</dbReference>
<name>A0A848MAQ0_PAELE</name>
<dbReference type="GO" id="GO:0003700">
    <property type="term" value="F:DNA-binding transcription factor activity"/>
    <property type="evidence" value="ECO:0007669"/>
    <property type="project" value="InterPro"/>
</dbReference>
<evidence type="ECO:0000256" key="6">
    <source>
        <dbReference type="ARBA" id="ARBA00023125"/>
    </source>
</evidence>
<dbReference type="EMBL" id="JABBPN010000014">
    <property type="protein sequence ID" value="NMO97033.1"/>
    <property type="molecule type" value="Genomic_DNA"/>
</dbReference>